<name>A0A101T0B8_9ACTN</name>
<accession>A0A101T0B8</accession>
<proteinExistence type="predicted"/>
<dbReference type="AlphaFoldDB" id="A0A101T0B8"/>
<sequence length="129" mass="14817">MADETHDLERNKQIVAEFFEIAHGTVAGLEHLDRYVAEDYIQHNPNIEQGREGLRKFFTYILSLPPEERLDPAKEIEVNVIADGEFIARQAIREDGMLIDVFRVREGLLVEHWDAFRPPPGGKVIHGLE</sequence>
<keyword evidence="2" id="KW-1185">Reference proteome</keyword>
<organism evidence="1 2">
    <name type="scientific">Streptomyces griseoruber</name>
    <dbReference type="NCBI Taxonomy" id="1943"/>
    <lineage>
        <taxon>Bacteria</taxon>
        <taxon>Bacillati</taxon>
        <taxon>Actinomycetota</taxon>
        <taxon>Actinomycetes</taxon>
        <taxon>Kitasatosporales</taxon>
        <taxon>Streptomycetaceae</taxon>
        <taxon>Streptomyces</taxon>
    </lineage>
</organism>
<comment type="caution">
    <text evidence="1">The sequence shown here is derived from an EMBL/GenBank/DDBJ whole genome shotgun (WGS) entry which is preliminary data.</text>
</comment>
<protein>
    <recommendedName>
        <fullName evidence="3">SnoaL-like domain-containing protein</fullName>
    </recommendedName>
</protein>
<evidence type="ECO:0008006" key="3">
    <source>
        <dbReference type="Google" id="ProtNLM"/>
    </source>
</evidence>
<evidence type="ECO:0000313" key="1">
    <source>
        <dbReference type="EMBL" id="KUN83258.1"/>
    </source>
</evidence>
<dbReference type="InterPro" id="IPR032710">
    <property type="entry name" value="NTF2-like_dom_sf"/>
</dbReference>
<dbReference type="SUPFAM" id="SSF54427">
    <property type="entry name" value="NTF2-like"/>
    <property type="match status" value="1"/>
</dbReference>
<dbReference type="Proteomes" id="UP000052982">
    <property type="component" value="Unassembled WGS sequence"/>
</dbReference>
<dbReference type="RefSeq" id="WP_055636329.1">
    <property type="nucleotide sequence ID" value="NZ_JBIRRP010000020.1"/>
</dbReference>
<dbReference type="STRING" id="1943.AQJ64_17450"/>
<reference evidence="1 2" key="1">
    <citation type="submission" date="2015-10" db="EMBL/GenBank/DDBJ databases">
        <title>Draft genome sequence of Streptomyces griseoruber DSM 40281, type strain for the species Streptomyces griseoruber.</title>
        <authorList>
            <person name="Ruckert C."/>
            <person name="Winkler A."/>
            <person name="Kalinowski J."/>
            <person name="Kampfer P."/>
            <person name="Glaeser S."/>
        </authorList>
    </citation>
    <scope>NUCLEOTIDE SEQUENCE [LARGE SCALE GENOMIC DNA]</scope>
    <source>
        <strain evidence="1 2">DSM 40281</strain>
    </source>
</reference>
<dbReference type="Gene3D" id="3.10.450.50">
    <property type="match status" value="1"/>
</dbReference>
<dbReference type="EMBL" id="LMWW01000025">
    <property type="protein sequence ID" value="KUN83258.1"/>
    <property type="molecule type" value="Genomic_DNA"/>
</dbReference>
<gene>
    <name evidence="1" type="ORF">AQJ64_17450</name>
</gene>
<evidence type="ECO:0000313" key="2">
    <source>
        <dbReference type="Proteomes" id="UP000052982"/>
    </source>
</evidence>
<dbReference type="OrthoDB" id="129343at2"/>